<evidence type="ECO:0000256" key="2">
    <source>
        <dbReference type="SAM" id="MobiDB-lite"/>
    </source>
</evidence>
<accession>A0A8T0NSF4</accession>
<dbReference type="Proteomes" id="UP000823388">
    <property type="component" value="Chromosome 9K"/>
</dbReference>
<feature type="domain" description="CCHC-type" evidence="3">
    <location>
        <begin position="172"/>
        <end position="188"/>
    </location>
</feature>
<evidence type="ECO:0000259" key="3">
    <source>
        <dbReference type="PROSITE" id="PS50158"/>
    </source>
</evidence>
<dbReference type="InterPro" id="IPR001878">
    <property type="entry name" value="Znf_CCHC"/>
</dbReference>
<feature type="compositionally biased region" description="Low complexity" evidence="2">
    <location>
        <begin position="1"/>
        <end position="14"/>
    </location>
</feature>
<name>A0A8T0NSF4_PANVG</name>
<feature type="region of interest" description="Disordered" evidence="2">
    <location>
        <begin position="1"/>
        <end position="88"/>
    </location>
</feature>
<dbReference type="GO" id="GO:0003676">
    <property type="term" value="F:nucleic acid binding"/>
    <property type="evidence" value="ECO:0007669"/>
    <property type="project" value="InterPro"/>
</dbReference>
<sequence length="205" mass="21249">MLAVSSSPPLHLPTSLPPSLIPSPAATTSLPPTFTPSPAATSALSPSPVPVAVSATPTSEPTGRNKAQRWSRDTPPTGKSGGHPSPTFKEVLLEGAAPAAAAAAAASAPSAVSSRPSVVKFVVYPEARRSPAVVVEPDAEGWLPTVSRKARLAAGRLARRPPRPVPVDLRGRCFNCLSPGHRAASCRSSTRCFHCRKTGHRSYVC</sequence>
<dbReference type="EMBL" id="CM029053">
    <property type="protein sequence ID" value="KAG2552370.1"/>
    <property type="molecule type" value="Genomic_DNA"/>
</dbReference>
<feature type="compositionally biased region" description="Low complexity" evidence="2">
    <location>
        <begin position="22"/>
        <end position="59"/>
    </location>
</feature>
<evidence type="ECO:0000256" key="1">
    <source>
        <dbReference type="PROSITE-ProRule" id="PRU00047"/>
    </source>
</evidence>
<comment type="caution">
    <text evidence="4">The sequence shown here is derived from an EMBL/GenBank/DDBJ whole genome shotgun (WGS) entry which is preliminary data.</text>
</comment>
<dbReference type="Pfam" id="PF00098">
    <property type="entry name" value="zf-CCHC"/>
    <property type="match status" value="1"/>
</dbReference>
<organism evidence="4 5">
    <name type="scientific">Panicum virgatum</name>
    <name type="common">Blackwell switchgrass</name>
    <dbReference type="NCBI Taxonomy" id="38727"/>
    <lineage>
        <taxon>Eukaryota</taxon>
        <taxon>Viridiplantae</taxon>
        <taxon>Streptophyta</taxon>
        <taxon>Embryophyta</taxon>
        <taxon>Tracheophyta</taxon>
        <taxon>Spermatophyta</taxon>
        <taxon>Magnoliopsida</taxon>
        <taxon>Liliopsida</taxon>
        <taxon>Poales</taxon>
        <taxon>Poaceae</taxon>
        <taxon>PACMAD clade</taxon>
        <taxon>Panicoideae</taxon>
        <taxon>Panicodae</taxon>
        <taxon>Paniceae</taxon>
        <taxon>Panicinae</taxon>
        <taxon>Panicum</taxon>
        <taxon>Panicum sect. Hiantes</taxon>
    </lineage>
</organism>
<dbReference type="PROSITE" id="PS50158">
    <property type="entry name" value="ZF_CCHC"/>
    <property type="match status" value="1"/>
</dbReference>
<evidence type="ECO:0000313" key="4">
    <source>
        <dbReference type="EMBL" id="KAG2552370.1"/>
    </source>
</evidence>
<dbReference type="InterPro" id="IPR036875">
    <property type="entry name" value="Znf_CCHC_sf"/>
</dbReference>
<dbReference type="GO" id="GO:0008270">
    <property type="term" value="F:zinc ion binding"/>
    <property type="evidence" value="ECO:0007669"/>
    <property type="project" value="UniProtKB-KW"/>
</dbReference>
<proteinExistence type="predicted"/>
<dbReference type="SUPFAM" id="SSF57756">
    <property type="entry name" value="Retrovirus zinc finger-like domains"/>
    <property type="match status" value="1"/>
</dbReference>
<keyword evidence="1" id="KW-0862">Zinc</keyword>
<reference evidence="4" key="1">
    <citation type="submission" date="2020-05" db="EMBL/GenBank/DDBJ databases">
        <title>WGS assembly of Panicum virgatum.</title>
        <authorList>
            <person name="Lovell J.T."/>
            <person name="Jenkins J."/>
            <person name="Shu S."/>
            <person name="Juenger T.E."/>
            <person name="Schmutz J."/>
        </authorList>
    </citation>
    <scope>NUCLEOTIDE SEQUENCE</scope>
    <source>
        <strain evidence="4">AP13</strain>
    </source>
</reference>
<dbReference type="Gene3D" id="4.10.60.10">
    <property type="entry name" value="Zinc finger, CCHC-type"/>
    <property type="match status" value="1"/>
</dbReference>
<keyword evidence="5" id="KW-1185">Reference proteome</keyword>
<gene>
    <name evidence="4" type="ORF">PVAP13_9KG422200</name>
</gene>
<protein>
    <recommendedName>
        <fullName evidence="3">CCHC-type domain-containing protein</fullName>
    </recommendedName>
</protein>
<evidence type="ECO:0000313" key="5">
    <source>
        <dbReference type="Proteomes" id="UP000823388"/>
    </source>
</evidence>
<keyword evidence="1" id="KW-0479">Metal-binding</keyword>
<dbReference type="AlphaFoldDB" id="A0A8T0NSF4"/>
<dbReference type="SMART" id="SM00343">
    <property type="entry name" value="ZnF_C2HC"/>
    <property type="match status" value="2"/>
</dbReference>
<keyword evidence="1" id="KW-0863">Zinc-finger</keyword>